<dbReference type="Proteomes" id="UP000805193">
    <property type="component" value="Unassembled WGS sequence"/>
</dbReference>
<accession>A0AC60PRQ2</accession>
<organism evidence="1 2">
    <name type="scientific">Ixodes persulcatus</name>
    <name type="common">Taiga tick</name>
    <dbReference type="NCBI Taxonomy" id="34615"/>
    <lineage>
        <taxon>Eukaryota</taxon>
        <taxon>Metazoa</taxon>
        <taxon>Ecdysozoa</taxon>
        <taxon>Arthropoda</taxon>
        <taxon>Chelicerata</taxon>
        <taxon>Arachnida</taxon>
        <taxon>Acari</taxon>
        <taxon>Parasitiformes</taxon>
        <taxon>Ixodida</taxon>
        <taxon>Ixodoidea</taxon>
        <taxon>Ixodidae</taxon>
        <taxon>Ixodinae</taxon>
        <taxon>Ixodes</taxon>
    </lineage>
</organism>
<gene>
    <name evidence="1" type="ORF">HPB47_000448</name>
</gene>
<protein>
    <submittedName>
        <fullName evidence="1">Uncharacterized protein</fullName>
    </submittedName>
</protein>
<name>A0AC60PRQ2_IXOPE</name>
<comment type="caution">
    <text evidence="1">The sequence shown here is derived from an EMBL/GenBank/DDBJ whole genome shotgun (WGS) entry which is preliminary data.</text>
</comment>
<sequence>MVFLGIQNGCTPRRPELCNLALRSITSCRAAGLVFGVYSVARPSRVGADALSHQLLGHEAGASPSTGPRKTPSPAFSTASRGHVVRLRQAGHNRRPRDSPEPNSGLWGGRSGQLGGRHSEDASNVTPGPIRKAGRNETSLRDYPLFPNKSLLPAELRGGAVYRDSGENGTPVAALRVQRAVRGRELDAGRRRWMSRIVPKFKVTLVKFDVTYPYGEKHDEFVKVAEESQNTPDFLVAEVGVQDYGDKENMDLAERYGVKKEHVPNLSLCTRTRADFWLLVVGRAGGIKLQLKHCLSEFDQLASQFMAAEGASSQEALLAEAKKLQGSLEKEADKKSADVYVKMMQKVLERGKAFVKSEAERVKNIRNGKITSTKKEELQGRLNIISSFVRDEL</sequence>
<dbReference type="EMBL" id="JABSTQ010010055">
    <property type="protein sequence ID" value="KAG0423791.1"/>
    <property type="molecule type" value="Genomic_DNA"/>
</dbReference>
<evidence type="ECO:0000313" key="2">
    <source>
        <dbReference type="Proteomes" id="UP000805193"/>
    </source>
</evidence>
<keyword evidence="2" id="KW-1185">Reference proteome</keyword>
<evidence type="ECO:0000313" key="1">
    <source>
        <dbReference type="EMBL" id="KAG0423791.1"/>
    </source>
</evidence>
<proteinExistence type="predicted"/>
<reference evidence="1 2" key="1">
    <citation type="journal article" date="2020" name="Cell">
        <title>Large-Scale Comparative Analyses of Tick Genomes Elucidate Their Genetic Diversity and Vector Capacities.</title>
        <authorList>
            <consortium name="Tick Genome and Microbiome Consortium (TIGMIC)"/>
            <person name="Jia N."/>
            <person name="Wang J."/>
            <person name="Shi W."/>
            <person name="Du L."/>
            <person name="Sun Y."/>
            <person name="Zhan W."/>
            <person name="Jiang J.F."/>
            <person name="Wang Q."/>
            <person name="Zhang B."/>
            <person name="Ji P."/>
            <person name="Bell-Sakyi L."/>
            <person name="Cui X.M."/>
            <person name="Yuan T.T."/>
            <person name="Jiang B.G."/>
            <person name="Yang W.F."/>
            <person name="Lam T.T."/>
            <person name="Chang Q.C."/>
            <person name="Ding S.J."/>
            <person name="Wang X.J."/>
            <person name="Zhu J.G."/>
            <person name="Ruan X.D."/>
            <person name="Zhao L."/>
            <person name="Wei J.T."/>
            <person name="Ye R.Z."/>
            <person name="Que T.C."/>
            <person name="Du C.H."/>
            <person name="Zhou Y.H."/>
            <person name="Cheng J.X."/>
            <person name="Dai P.F."/>
            <person name="Guo W.B."/>
            <person name="Han X.H."/>
            <person name="Huang E.J."/>
            <person name="Li L.F."/>
            <person name="Wei W."/>
            <person name="Gao Y.C."/>
            <person name="Liu J.Z."/>
            <person name="Shao H.Z."/>
            <person name="Wang X."/>
            <person name="Wang C.C."/>
            <person name="Yang T.C."/>
            <person name="Huo Q.B."/>
            <person name="Li W."/>
            <person name="Chen H.Y."/>
            <person name="Chen S.E."/>
            <person name="Zhou L.G."/>
            <person name="Ni X.B."/>
            <person name="Tian J.H."/>
            <person name="Sheng Y."/>
            <person name="Liu T."/>
            <person name="Pan Y.S."/>
            <person name="Xia L.Y."/>
            <person name="Li J."/>
            <person name="Zhao F."/>
            <person name="Cao W.C."/>
        </authorList>
    </citation>
    <scope>NUCLEOTIDE SEQUENCE [LARGE SCALE GENOMIC DNA]</scope>
    <source>
        <strain evidence="1">Iper-2018</strain>
    </source>
</reference>